<reference evidence="2 3" key="1">
    <citation type="submission" date="2020-08" db="EMBL/GenBank/DDBJ databases">
        <title>Genomic Encyclopedia of Type Strains, Phase IV (KMG-IV): sequencing the most valuable type-strain genomes for metagenomic binning, comparative biology and taxonomic classification.</title>
        <authorList>
            <person name="Goeker M."/>
        </authorList>
    </citation>
    <scope>NUCLEOTIDE SEQUENCE [LARGE SCALE GENOMIC DNA]</scope>
    <source>
        <strain evidence="2 3">DSM 103737</strain>
    </source>
</reference>
<dbReference type="RefSeq" id="WP_183315878.1">
    <property type="nucleotide sequence ID" value="NZ_JACIEN010000001.1"/>
</dbReference>
<feature type="transmembrane region" description="Helical" evidence="1">
    <location>
        <begin position="20"/>
        <end position="42"/>
    </location>
</feature>
<accession>A0A840C0H3</accession>
<evidence type="ECO:0000313" key="3">
    <source>
        <dbReference type="Proteomes" id="UP000577362"/>
    </source>
</evidence>
<proteinExistence type="predicted"/>
<keyword evidence="1" id="KW-1133">Transmembrane helix</keyword>
<organism evidence="2 3">
    <name type="scientific">Chelatococcus caeni</name>
    <dbReference type="NCBI Taxonomy" id="1348468"/>
    <lineage>
        <taxon>Bacteria</taxon>
        <taxon>Pseudomonadati</taxon>
        <taxon>Pseudomonadota</taxon>
        <taxon>Alphaproteobacteria</taxon>
        <taxon>Hyphomicrobiales</taxon>
        <taxon>Chelatococcaceae</taxon>
        <taxon>Chelatococcus</taxon>
    </lineage>
</organism>
<evidence type="ECO:0000313" key="2">
    <source>
        <dbReference type="EMBL" id="MBB4016007.1"/>
    </source>
</evidence>
<name>A0A840C0H3_9HYPH</name>
<comment type="caution">
    <text evidence="2">The sequence shown here is derived from an EMBL/GenBank/DDBJ whole genome shotgun (WGS) entry which is preliminary data.</text>
</comment>
<protein>
    <submittedName>
        <fullName evidence="2">Uncharacterized protein</fullName>
    </submittedName>
</protein>
<evidence type="ECO:0000256" key="1">
    <source>
        <dbReference type="SAM" id="Phobius"/>
    </source>
</evidence>
<keyword evidence="3" id="KW-1185">Reference proteome</keyword>
<sequence>MIRERRAADATGRAVRQGRLGALGWPAGVMGVVALAALAIAVERSAPQDEALVAAAVRAALARDMEGRLALSPSPAFAALEARHPGLWFRACDDNGECLSYGPVPDTLAPPEAGGGKTGQPHVGGVTIAAGVARQTGLRGLGLATLRVMLEALTTVGGMGTGEHAKYRLYSYAHHPAGM</sequence>
<dbReference type="Proteomes" id="UP000577362">
    <property type="component" value="Unassembled WGS sequence"/>
</dbReference>
<dbReference type="EMBL" id="JACIEN010000001">
    <property type="protein sequence ID" value="MBB4016007.1"/>
    <property type="molecule type" value="Genomic_DNA"/>
</dbReference>
<keyword evidence="1" id="KW-0472">Membrane</keyword>
<dbReference type="AlphaFoldDB" id="A0A840C0H3"/>
<gene>
    <name evidence="2" type="ORF">GGR16_001013</name>
</gene>
<keyword evidence="1" id="KW-0812">Transmembrane</keyword>